<proteinExistence type="predicted"/>
<dbReference type="EMBL" id="JAFBMS010000018">
    <property type="protein sequence ID" value="KAG9345383.1"/>
    <property type="molecule type" value="Genomic_DNA"/>
</dbReference>
<protein>
    <submittedName>
        <fullName evidence="2">Uncharacterized protein</fullName>
    </submittedName>
</protein>
<evidence type="ECO:0000313" key="3">
    <source>
        <dbReference type="Proteomes" id="UP000824540"/>
    </source>
</evidence>
<feature type="region of interest" description="Disordered" evidence="1">
    <location>
        <begin position="1"/>
        <end position="33"/>
    </location>
</feature>
<accession>A0A8T2NWM0</accession>
<dbReference type="Proteomes" id="UP000824540">
    <property type="component" value="Unassembled WGS sequence"/>
</dbReference>
<sequence>MKSVEQSTILIERGEQQAFSTERQSTVAHRPRQHDYTDFSTALRGWQELTDPTPDTLANT</sequence>
<reference evidence="2" key="1">
    <citation type="thesis" date="2021" institute="BYU ScholarsArchive" country="Provo, UT, USA">
        <title>Applications of and Algorithms for Genome Assembly and Genomic Analyses with an Emphasis on Marine Teleosts.</title>
        <authorList>
            <person name="Pickett B.D."/>
        </authorList>
    </citation>
    <scope>NUCLEOTIDE SEQUENCE</scope>
    <source>
        <strain evidence="2">HI-2016</strain>
    </source>
</reference>
<evidence type="ECO:0000256" key="1">
    <source>
        <dbReference type="SAM" id="MobiDB-lite"/>
    </source>
</evidence>
<comment type="caution">
    <text evidence="2">The sequence shown here is derived from an EMBL/GenBank/DDBJ whole genome shotgun (WGS) entry which is preliminary data.</text>
</comment>
<gene>
    <name evidence="2" type="ORF">JZ751_009930</name>
</gene>
<feature type="compositionally biased region" description="Polar residues" evidence="1">
    <location>
        <begin position="17"/>
        <end position="27"/>
    </location>
</feature>
<keyword evidence="3" id="KW-1185">Reference proteome</keyword>
<dbReference type="AlphaFoldDB" id="A0A8T2NWM0"/>
<name>A0A8T2NWM0_9TELE</name>
<organism evidence="2 3">
    <name type="scientific">Albula glossodonta</name>
    <name type="common">roundjaw bonefish</name>
    <dbReference type="NCBI Taxonomy" id="121402"/>
    <lineage>
        <taxon>Eukaryota</taxon>
        <taxon>Metazoa</taxon>
        <taxon>Chordata</taxon>
        <taxon>Craniata</taxon>
        <taxon>Vertebrata</taxon>
        <taxon>Euteleostomi</taxon>
        <taxon>Actinopterygii</taxon>
        <taxon>Neopterygii</taxon>
        <taxon>Teleostei</taxon>
        <taxon>Albuliformes</taxon>
        <taxon>Albulidae</taxon>
        <taxon>Albula</taxon>
    </lineage>
</organism>
<evidence type="ECO:0000313" key="2">
    <source>
        <dbReference type="EMBL" id="KAG9345383.1"/>
    </source>
</evidence>